<name>A0ABY3XJ26_9GAMM</name>
<protein>
    <submittedName>
        <fullName evidence="1">Uncharacterized protein</fullName>
    </submittedName>
</protein>
<reference evidence="1 2" key="1">
    <citation type="submission" date="2022-03" db="EMBL/GenBank/DDBJ databases">
        <title>Complete genome sequence of Lysobacter capsici VKM B-2533 and Lysobacter gummosus 10.1.1, promising sources of lytic agents.</title>
        <authorList>
            <person name="Tarlachkov S.V."/>
            <person name="Kudryakova I.V."/>
            <person name="Afoshin A.S."/>
            <person name="Leontyevskaya E.A."/>
            <person name="Leontyevskaya N.V."/>
        </authorList>
    </citation>
    <scope>NUCLEOTIDE SEQUENCE [LARGE SCALE GENOMIC DNA]</scope>
    <source>
        <strain evidence="1 2">10.1.1</strain>
    </source>
</reference>
<proteinExistence type="predicted"/>
<keyword evidence="2" id="KW-1185">Reference proteome</keyword>
<sequence>MHQPDRAIQDASEVERALKRQLRWIEDDIAKTLLDPGADADAAASWPKLTAADASSPSTPGTTRKYSPLRWLRHWSNRLLGRI</sequence>
<accession>A0ABY3XJ26</accession>
<dbReference type="EMBL" id="CP093547">
    <property type="protein sequence ID" value="UNP31652.1"/>
    <property type="molecule type" value="Genomic_DNA"/>
</dbReference>
<evidence type="ECO:0000313" key="2">
    <source>
        <dbReference type="Proteomes" id="UP000829194"/>
    </source>
</evidence>
<dbReference type="Proteomes" id="UP000829194">
    <property type="component" value="Chromosome"/>
</dbReference>
<gene>
    <name evidence="1" type="ORF">MOV92_10560</name>
</gene>
<dbReference type="RefSeq" id="WP_057942771.1">
    <property type="nucleotide sequence ID" value="NZ_CP011131.1"/>
</dbReference>
<evidence type="ECO:0000313" key="1">
    <source>
        <dbReference type="EMBL" id="UNP31652.1"/>
    </source>
</evidence>
<organism evidence="1 2">
    <name type="scientific">Lysobacter gummosus</name>
    <dbReference type="NCBI Taxonomy" id="262324"/>
    <lineage>
        <taxon>Bacteria</taxon>
        <taxon>Pseudomonadati</taxon>
        <taxon>Pseudomonadota</taxon>
        <taxon>Gammaproteobacteria</taxon>
        <taxon>Lysobacterales</taxon>
        <taxon>Lysobacteraceae</taxon>
        <taxon>Lysobacter</taxon>
    </lineage>
</organism>